<dbReference type="EMBL" id="BGPR01002028">
    <property type="protein sequence ID" value="GBM66469.1"/>
    <property type="molecule type" value="Genomic_DNA"/>
</dbReference>
<keyword evidence="2" id="KW-1185">Reference proteome</keyword>
<organism evidence="1 2">
    <name type="scientific">Araneus ventricosus</name>
    <name type="common">Orbweaver spider</name>
    <name type="synonym">Epeira ventricosa</name>
    <dbReference type="NCBI Taxonomy" id="182803"/>
    <lineage>
        <taxon>Eukaryota</taxon>
        <taxon>Metazoa</taxon>
        <taxon>Ecdysozoa</taxon>
        <taxon>Arthropoda</taxon>
        <taxon>Chelicerata</taxon>
        <taxon>Arachnida</taxon>
        <taxon>Araneae</taxon>
        <taxon>Araneomorphae</taxon>
        <taxon>Entelegynae</taxon>
        <taxon>Araneoidea</taxon>
        <taxon>Araneidae</taxon>
        <taxon>Araneus</taxon>
    </lineage>
</organism>
<accession>A0A4Y2HMV1</accession>
<dbReference type="Proteomes" id="UP000499080">
    <property type="component" value="Unassembled WGS sequence"/>
</dbReference>
<comment type="caution">
    <text evidence="1">The sequence shown here is derived from an EMBL/GenBank/DDBJ whole genome shotgun (WGS) entry which is preliminary data.</text>
</comment>
<gene>
    <name evidence="1" type="ORF">AVEN_129259_1</name>
</gene>
<sequence>MILLLRASPPNYAKIPLAPNDSVPRTMNYRLQRQTDDPEICAGYRLQNEVENVPCLGEGGSLIPPDSPLVETTCRTK</sequence>
<evidence type="ECO:0000313" key="1">
    <source>
        <dbReference type="EMBL" id="GBM66469.1"/>
    </source>
</evidence>
<proteinExistence type="predicted"/>
<dbReference type="AlphaFoldDB" id="A0A4Y2HMV1"/>
<name>A0A4Y2HMV1_ARAVE</name>
<evidence type="ECO:0000313" key="2">
    <source>
        <dbReference type="Proteomes" id="UP000499080"/>
    </source>
</evidence>
<protein>
    <submittedName>
        <fullName evidence="1">Uncharacterized protein</fullName>
    </submittedName>
</protein>
<reference evidence="1 2" key="1">
    <citation type="journal article" date="2019" name="Sci. Rep.">
        <title>Orb-weaving spider Araneus ventricosus genome elucidates the spidroin gene catalogue.</title>
        <authorList>
            <person name="Kono N."/>
            <person name="Nakamura H."/>
            <person name="Ohtoshi R."/>
            <person name="Moran D.A.P."/>
            <person name="Shinohara A."/>
            <person name="Yoshida Y."/>
            <person name="Fujiwara M."/>
            <person name="Mori M."/>
            <person name="Tomita M."/>
            <person name="Arakawa K."/>
        </authorList>
    </citation>
    <scope>NUCLEOTIDE SEQUENCE [LARGE SCALE GENOMIC DNA]</scope>
</reference>